<dbReference type="InterPro" id="IPR013783">
    <property type="entry name" value="Ig-like_fold"/>
</dbReference>
<dbReference type="Gene3D" id="2.60.40.10">
    <property type="entry name" value="Immunoglobulins"/>
    <property type="match status" value="1"/>
</dbReference>
<feature type="domain" description="MSP" evidence="3">
    <location>
        <begin position="11"/>
        <end position="125"/>
    </location>
</feature>
<evidence type="ECO:0000259" key="3">
    <source>
        <dbReference type="PROSITE" id="PS50202"/>
    </source>
</evidence>
<comment type="caution">
    <text evidence="4">The sequence shown here is derived from an EMBL/GenBank/DDBJ whole genome shotgun (WGS) entry which is preliminary data.</text>
</comment>
<keyword evidence="2" id="KW-0175">Coiled coil</keyword>
<dbReference type="Pfam" id="PF00635">
    <property type="entry name" value="Motile_Sperm"/>
    <property type="match status" value="1"/>
</dbReference>
<dbReference type="InterPro" id="IPR008962">
    <property type="entry name" value="PapD-like_sf"/>
</dbReference>
<keyword evidence="5" id="KW-1185">Reference proteome</keyword>
<comment type="function">
    <text evidence="1">Central component in molecular interactions underlying sperm crawling. Forms an extensive filament system that extends from sperm villipoda, along the leading edge of the pseudopod.</text>
</comment>
<organism evidence="4 5">
    <name type="scientific">Cercopithifilaria johnstoni</name>
    <dbReference type="NCBI Taxonomy" id="2874296"/>
    <lineage>
        <taxon>Eukaryota</taxon>
        <taxon>Metazoa</taxon>
        <taxon>Ecdysozoa</taxon>
        <taxon>Nematoda</taxon>
        <taxon>Chromadorea</taxon>
        <taxon>Rhabditida</taxon>
        <taxon>Spirurina</taxon>
        <taxon>Spiruromorpha</taxon>
        <taxon>Filarioidea</taxon>
        <taxon>Onchocercidae</taxon>
        <taxon>Cercopithifilaria</taxon>
    </lineage>
</organism>
<dbReference type="Proteomes" id="UP000746747">
    <property type="component" value="Unassembled WGS sequence"/>
</dbReference>
<keyword evidence="1" id="KW-0206">Cytoskeleton</keyword>
<dbReference type="SUPFAM" id="SSF49354">
    <property type="entry name" value="PapD-like"/>
    <property type="match status" value="1"/>
</dbReference>
<accession>A0A8J2MAM7</accession>
<proteinExistence type="predicted"/>
<gene>
    <name evidence="4" type="ORF">CJOHNSTONI_LOCUS7165</name>
</gene>
<name>A0A8J2MAM7_9BILA</name>
<dbReference type="EMBL" id="CAKAEH010001537">
    <property type="protein sequence ID" value="CAG9537339.1"/>
    <property type="molecule type" value="Genomic_DNA"/>
</dbReference>
<keyword evidence="1" id="KW-0963">Cytoplasm</keyword>
<evidence type="ECO:0000313" key="5">
    <source>
        <dbReference type="Proteomes" id="UP000746747"/>
    </source>
</evidence>
<evidence type="ECO:0000313" key="4">
    <source>
        <dbReference type="EMBL" id="CAG9537339.1"/>
    </source>
</evidence>
<reference evidence="4" key="1">
    <citation type="submission" date="2021-09" db="EMBL/GenBank/DDBJ databases">
        <authorList>
            <consortium name="Pathogen Informatics"/>
        </authorList>
    </citation>
    <scope>NUCLEOTIDE SEQUENCE</scope>
</reference>
<evidence type="ECO:0000256" key="1">
    <source>
        <dbReference type="RuleBase" id="RU003425"/>
    </source>
</evidence>
<dbReference type="PROSITE" id="PS50202">
    <property type="entry name" value="MSP"/>
    <property type="match status" value="1"/>
</dbReference>
<dbReference type="OrthoDB" id="75724at2759"/>
<feature type="coiled-coil region" evidence="2">
    <location>
        <begin position="164"/>
        <end position="240"/>
    </location>
</feature>
<dbReference type="InterPro" id="IPR000535">
    <property type="entry name" value="MSP_dom"/>
</dbReference>
<sequence>MLKSNDEQKINLVSLDQTYICFDVEQLTNAKQEVKLRRCKNVKDNIVWRMRTNVPTRYLINPSRGFIENDEPITLTIELIENKFHPNHKLTLQAIAMIDGCNERTIWKHQNTKNCNNIQMIRLKLSTVLMNIEMSKYEEENLTMEEENMKNVIEHITTTGSGRIIELEKMLHNLEEDFDNVKRNTERTKRLKVILEQALDSRKLTLIELKRRLMECDQETKKLRKELKEKEMKLRLAQQIQTNNLTHQICRII</sequence>
<evidence type="ECO:0000256" key="2">
    <source>
        <dbReference type="SAM" id="Coils"/>
    </source>
</evidence>
<dbReference type="AlphaFoldDB" id="A0A8J2MAM7"/>
<protein>
    <recommendedName>
        <fullName evidence="1">Major sperm protein</fullName>
    </recommendedName>
</protein>